<name>A0A7J7L0T9_9MAGN</name>
<dbReference type="GO" id="GO:0005739">
    <property type="term" value="C:mitochondrion"/>
    <property type="evidence" value="ECO:0007669"/>
    <property type="project" value="TreeGrafter"/>
</dbReference>
<feature type="repeat" description="PPR" evidence="2">
    <location>
        <begin position="369"/>
        <end position="399"/>
    </location>
</feature>
<accession>A0A7J7L0T9</accession>
<evidence type="ECO:0000313" key="4">
    <source>
        <dbReference type="Proteomes" id="UP000541444"/>
    </source>
</evidence>
<dbReference type="AlphaFoldDB" id="A0A7J7L0T9"/>
<dbReference type="NCBIfam" id="TIGR00756">
    <property type="entry name" value="PPR"/>
    <property type="match status" value="5"/>
</dbReference>
<evidence type="ECO:0000256" key="2">
    <source>
        <dbReference type="PROSITE-ProRule" id="PRU00708"/>
    </source>
</evidence>
<dbReference type="Pfam" id="PF01535">
    <property type="entry name" value="PPR"/>
    <property type="match status" value="3"/>
</dbReference>
<feature type="repeat" description="PPR" evidence="2">
    <location>
        <begin position="333"/>
        <end position="368"/>
    </location>
</feature>
<dbReference type="GO" id="GO:0003729">
    <property type="term" value="F:mRNA binding"/>
    <property type="evidence" value="ECO:0007669"/>
    <property type="project" value="TreeGrafter"/>
</dbReference>
<evidence type="ECO:0000256" key="1">
    <source>
        <dbReference type="ARBA" id="ARBA00022737"/>
    </source>
</evidence>
<dbReference type="InterPro" id="IPR002885">
    <property type="entry name" value="PPR_rpt"/>
</dbReference>
<feature type="repeat" description="PPR" evidence="2">
    <location>
        <begin position="405"/>
        <end position="439"/>
    </location>
</feature>
<dbReference type="GO" id="GO:0000963">
    <property type="term" value="P:mitochondrial RNA processing"/>
    <property type="evidence" value="ECO:0007669"/>
    <property type="project" value="TreeGrafter"/>
</dbReference>
<feature type="repeat" description="PPR" evidence="2">
    <location>
        <begin position="228"/>
        <end position="262"/>
    </location>
</feature>
<organism evidence="3 4">
    <name type="scientific">Kingdonia uniflora</name>
    <dbReference type="NCBI Taxonomy" id="39325"/>
    <lineage>
        <taxon>Eukaryota</taxon>
        <taxon>Viridiplantae</taxon>
        <taxon>Streptophyta</taxon>
        <taxon>Embryophyta</taxon>
        <taxon>Tracheophyta</taxon>
        <taxon>Spermatophyta</taxon>
        <taxon>Magnoliopsida</taxon>
        <taxon>Ranunculales</taxon>
        <taxon>Circaeasteraceae</taxon>
        <taxon>Kingdonia</taxon>
    </lineage>
</organism>
<keyword evidence="1" id="KW-0677">Repeat</keyword>
<gene>
    <name evidence="3" type="ORF">GIB67_001645</name>
</gene>
<reference evidence="3 4" key="1">
    <citation type="journal article" date="2020" name="IScience">
        <title>Genome Sequencing of the Endangered Kingdonia uniflora (Circaeasteraceae, Ranunculales) Reveals Potential Mechanisms of Evolutionary Specialization.</title>
        <authorList>
            <person name="Sun Y."/>
            <person name="Deng T."/>
            <person name="Zhang A."/>
            <person name="Moore M.J."/>
            <person name="Landis J.B."/>
            <person name="Lin N."/>
            <person name="Zhang H."/>
            <person name="Zhang X."/>
            <person name="Huang J."/>
            <person name="Zhang X."/>
            <person name="Sun H."/>
            <person name="Wang H."/>
        </authorList>
    </citation>
    <scope>NUCLEOTIDE SEQUENCE [LARGE SCALE GENOMIC DNA]</scope>
    <source>
        <strain evidence="3">TB1705</strain>
        <tissue evidence="3">Leaf</tissue>
    </source>
</reference>
<feature type="repeat" description="PPR" evidence="2">
    <location>
        <begin position="440"/>
        <end position="474"/>
    </location>
</feature>
<dbReference type="InterPro" id="IPR011990">
    <property type="entry name" value="TPR-like_helical_dom_sf"/>
</dbReference>
<dbReference type="OrthoDB" id="767661at2759"/>
<protein>
    <recommendedName>
        <fullName evidence="5">Pentatricopeptide repeat-containing protein</fullName>
    </recommendedName>
</protein>
<proteinExistence type="predicted"/>
<dbReference type="Pfam" id="PF13041">
    <property type="entry name" value="PPR_2"/>
    <property type="match status" value="2"/>
</dbReference>
<feature type="repeat" description="PPR" evidence="2">
    <location>
        <begin position="189"/>
        <end position="219"/>
    </location>
</feature>
<dbReference type="EMBL" id="JACGCM010002755">
    <property type="protein sequence ID" value="KAF6136236.1"/>
    <property type="molecule type" value="Genomic_DNA"/>
</dbReference>
<dbReference type="Gene3D" id="1.25.40.10">
    <property type="entry name" value="Tetratricopeptide repeat domain"/>
    <property type="match status" value="5"/>
</dbReference>
<dbReference type="PROSITE" id="PS51375">
    <property type="entry name" value="PPR"/>
    <property type="match status" value="7"/>
</dbReference>
<comment type="caution">
    <text evidence="3">The sequence shown here is derived from an EMBL/GenBank/DDBJ whole genome shotgun (WGS) entry which is preliminary data.</text>
</comment>
<evidence type="ECO:0008006" key="5">
    <source>
        <dbReference type="Google" id="ProtNLM"/>
    </source>
</evidence>
<dbReference type="Pfam" id="PF12854">
    <property type="entry name" value="PPR_1"/>
    <property type="match status" value="2"/>
</dbReference>
<dbReference type="Proteomes" id="UP000541444">
    <property type="component" value="Unassembled WGS sequence"/>
</dbReference>
<dbReference type="PANTHER" id="PTHR47932">
    <property type="entry name" value="ATPASE EXPRESSION PROTEIN 3"/>
    <property type="match status" value="1"/>
</dbReference>
<feature type="repeat" description="PPR" evidence="2">
    <location>
        <begin position="298"/>
        <end position="332"/>
    </location>
</feature>
<dbReference type="GO" id="GO:0008380">
    <property type="term" value="P:RNA splicing"/>
    <property type="evidence" value="ECO:0007669"/>
    <property type="project" value="TreeGrafter"/>
</dbReference>
<evidence type="ECO:0000313" key="3">
    <source>
        <dbReference type="EMBL" id="KAF6136236.1"/>
    </source>
</evidence>
<dbReference type="PANTHER" id="PTHR47932:SF36">
    <property type="entry name" value="PENTACOTRIPEPTIDE-REPEAT REGION OF PRORP DOMAIN-CONTAINING PROTEIN"/>
    <property type="match status" value="1"/>
</dbReference>
<keyword evidence="4" id="KW-1185">Reference proteome</keyword>
<sequence length="506" mass="57620">MNNVVIRWPRFLTPTQLSQIIRNQNNPLTALQIFHYSKTKYPNYKHNGPVYTTMINILANSDRLSEMKSLLHEMKHDSSCQFNESIFVTAINAYSNAGLLDEAVSLYKTLPHFNCVDWTQSFFTLLELLLKDSRFDTACRLYLDSSIHFEVKCGIRGLNILIGTLCSRKRSDIALDIFMETYDQACYPDRETYKLLMKGLCDDGRLNDATHLLYSMFRRISQKGCGQDVVIYRILLEALCDNGQVEEAAEILHKVLRKGLKAPRRNQASNLSQRLERESLEGVKCLVNEALLRGGVPSSASYSAMVNDLYSEGRIEEGNRVFDEMRERGFRPPVSTYEGKITALCKQGRADFAEDVVEKEMVQWNFVPTVRTYNILIKGLCMEGKSMRAVRYLSKMVEQVGCVANEESYGILVDGLCSEGHFVEASKAFDKMLDNKYRPNNAAYNKVIGGLCIVDRRYEAVLWLEEMVSHGRMPEVCVWNLLVLAVCFDSTEASVFVDILCRVTNS</sequence>